<dbReference type="NCBIfam" id="TIGR00638">
    <property type="entry name" value="Mop"/>
    <property type="match status" value="2"/>
</dbReference>
<name>L2F977_9GAMM</name>
<dbReference type="InterPro" id="IPR051815">
    <property type="entry name" value="Molybdate_resp_trans_reg"/>
</dbReference>
<dbReference type="EMBL" id="ANIN01000001">
    <property type="protein sequence ID" value="ELA09033.1"/>
    <property type="molecule type" value="Genomic_DNA"/>
</dbReference>
<dbReference type="eggNOG" id="COG3585">
    <property type="taxonomic scope" value="Bacteria"/>
</dbReference>
<keyword evidence="5" id="KW-1185">Reference proteome</keyword>
<dbReference type="Pfam" id="PF03459">
    <property type="entry name" value="TOBE"/>
    <property type="match status" value="2"/>
</dbReference>
<protein>
    <submittedName>
        <fullName evidence="4">Putative molybdenum-pterin-binding protein</fullName>
    </submittedName>
</protein>
<dbReference type="PATRIC" id="fig|1230338.3.peg.319"/>
<dbReference type="RefSeq" id="WP_009501436.1">
    <property type="nucleotide sequence ID" value="NZ_ANIN01000001.1"/>
</dbReference>
<dbReference type="STRING" id="1230338.MOMA_01450"/>
<evidence type="ECO:0000259" key="3">
    <source>
        <dbReference type="PROSITE" id="PS51866"/>
    </source>
</evidence>
<dbReference type="Gene3D" id="2.40.50.100">
    <property type="match status" value="2"/>
</dbReference>
<evidence type="ECO:0000256" key="2">
    <source>
        <dbReference type="PROSITE-ProRule" id="PRU01213"/>
    </source>
</evidence>
<gene>
    <name evidence="4" type="ORF">MOMA_01450</name>
</gene>
<evidence type="ECO:0000313" key="5">
    <source>
        <dbReference type="Proteomes" id="UP000023795"/>
    </source>
</evidence>
<feature type="domain" description="Mop" evidence="3">
    <location>
        <begin position="2"/>
        <end position="68"/>
    </location>
</feature>
<evidence type="ECO:0000313" key="4">
    <source>
        <dbReference type="EMBL" id="ELA09033.1"/>
    </source>
</evidence>
<dbReference type="InterPro" id="IPR008995">
    <property type="entry name" value="Mo/tungstate-bd_C_term_dom"/>
</dbReference>
<comment type="caution">
    <text evidence="4">The sequence shown here is derived from an EMBL/GenBank/DDBJ whole genome shotgun (WGS) entry which is preliminary data.</text>
</comment>
<dbReference type="GO" id="GO:0015689">
    <property type="term" value="P:molybdate ion transport"/>
    <property type="evidence" value="ECO:0007669"/>
    <property type="project" value="InterPro"/>
</dbReference>
<dbReference type="InterPro" id="IPR004606">
    <property type="entry name" value="Mop_domain"/>
</dbReference>
<keyword evidence="1 2" id="KW-0500">Molybdenum</keyword>
<dbReference type="SUPFAM" id="SSF50331">
    <property type="entry name" value="MOP-like"/>
    <property type="match status" value="2"/>
</dbReference>
<dbReference type="AlphaFoldDB" id="L2F977"/>
<dbReference type="Proteomes" id="UP000023795">
    <property type="component" value="Unassembled WGS sequence"/>
</dbReference>
<dbReference type="InterPro" id="IPR005116">
    <property type="entry name" value="Transp-assoc_OB_typ1"/>
</dbReference>
<sequence length="142" mass="14766">MSISARNQLAAKISAINTGAVNDVISVITAQGDTLTTVITSDSTKRLNLSVGSDVIAIFKAPSVIITTDNDLIYSSRNQLQGKITNITDGAVNAEISIETDNATPITAIITSQSVKNLNLSIGSDVTALIKASHIVLAVKQS</sequence>
<dbReference type="PROSITE" id="PS51866">
    <property type="entry name" value="MOP"/>
    <property type="match status" value="2"/>
</dbReference>
<dbReference type="PANTHER" id="PTHR30432">
    <property type="entry name" value="TRANSCRIPTIONAL REGULATOR MODE"/>
    <property type="match status" value="1"/>
</dbReference>
<dbReference type="PANTHER" id="PTHR30432:SF1">
    <property type="entry name" value="DNA-BINDING TRANSCRIPTIONAL DUAL REGULATOR MODE"/>
    <property type="match status" value="1"/>
</dbReference>
<accession>L2F977</accession>
<reference evidence="4 5" key="1">
    <citation type="journal article" date="2013" name="Genome Announc.">
        <title>Genome Sequence of Moraxella macacae 0408225, a Novel Bacterial Species Isolated from a Cynomolgus Macaque with Epistaxis.</title>
        <authorList>
            <person name="Ladner J.T."/>
            <person name="Whitehouse C.A."/>
            <person name="Koroleva G.I."/>
            <person name="Palacios G.F."/>
        </authorList>
    </citation>
    <scope>NUCLEOTIDE SEQUENCE [LARGE SCALE GENOMIC DNA]</scope>
    <source>
        <strain evidence="4 5">0408225</strain>
    </source>
</reference>
<organism evidence="4 5">
    <name type="scientific">Moraxella macacae 0408225</name>
    <dbReference type="NCBI Taxonomy" id="1230338"/>
    <lineage>
        <taxon>Bacteria</taxon>
        <taxon>Pseudomonadati</taxon>
        <taxon>Pseudomonadota</taxon>
        <taxon>Gammaproteobacteria</taxon>
        <taxon>Moraxellales</taxon>
        <taxon>Moraxellaceae</taxon>
        <taxon>Moraxella</taxon>
    </lineage>
</organism>
<dbReference type="OrthoDB" id="9800709at2"/>
<evidence type="ECO:0000256" key="1">
    <source>
        <dbReference type="ARBA" id="ARBA00022505"/>
    </source>
</evidence>
<feature type="domain" description="Mop" evidence="3">
    <location>
        <begin position="73"/>
        <end position="139"/>
    </location>
</feature>
<proteinExistence type="predicted"/>